<dbReference type="InterPro" id="IPR045864">
    <property type="entry name" value="aa-tRNA-synth_II/BPL/LPL"/>
</dbReference>
<evidence type="ECO:0000313" key="3">
    <source>
        <dbReference type="Proteomes" id="UP001430848"/>
    </source>
</evidence>
<dbReference type="Gene3D" id="3.40.50.800">
    <property type="entry name" value="Anticodon-binding domain"/>
    <property type="match status" value="1"/>
</dbReference>
<evidence type="ECO:0000313" key="2">
    <source>
        <dbReference type="EMBL" id="KAK7727988.1"/>
    </source>
</evidence>
<name>A0ABR1P742_DIAER</name>
<keyword evidence="3" id="KW-1185">Reference proteome</keyword>
<organism evidence="2 3">
    <name type="scientific">Diaporthe eres</name>
    <name type="common">Phomopsis oblonga</name>
    <dbReference type="NCBI Taxonomy" id="83184"/>
    <lineage>
        <taxon>Eukaryota</taxon>
        <taxon>Fungi</taxon>
        <taxon>Dikarya</taxon>
        <taxon>Ascomycota</taxon>
        <taxon>Pezizomycotina</taxon>
        <taxon>Sordariomycetes</taxon>
        <taxon>Sordariomycetidae</taxon>
        <taxon>Diaporthales</taxon>
        <taxon>Diaporthaceae</taxon>
        <taxon>Diaporthe</taxon>
        <taxon>Diaporthe eres species complex</taxon>
    </lineage>
</organism>
<gene>
    <name evidence="2" type="ORF">SLS63_006839</name>
</gene>
<dbReference type="EMBL" id="JAKNSF020000035">
    <property type="protein sequence ID" value="KAK7727988.1"/>
    <property type="molecule type" value="Genomic_DNA"/>
</dbReference>
<dbReference type="InterPro" id="IPR036621">
    <property type="entry name" value="Anticodon-bd_dom_sf"/>
</dbReference>
<dbReference type="Gene3D" id="3.30.720.200">
    <property type="match status" value="1"/>
</dbReference>
<evidence type="ECO:0000259" key="1">
    <source>
        <dbReference type="Pfam" id="PF03129"/>
    </source>
</evidence>
<dbReference type="SUPFAM" id="SSF55681">
    <property type="entry name" value="Class II aaRS and biotin synthetases"/>
    <property type="match status" value="1"/>
</dbReference>
<reference evidence="2 3" key="1">
    <citation type="submission" date="2024-02" db="EMBL/GenBank/DDBJ databases">
        <title>De novo assembly and annotation of 12 fungi associated with fruit tree decline syndrome in Ontario, Canada.</title>
        <authorList>
            <person name="Sulman M."/>
            <person name="Ellouze W."/>
            <person name="Ilyukhin E."/>
        </authorList>
    </citation>
    <scope>NUCLEOTIDE SEQUENCE [LARGE SCALE GENOMIC DNA]</scope>
    <source>
        <strain evidence="2 3">M169</strain>
    </source>
</reference>
<dbReference type="Proteomes" id="UP001430848">
    <property type="component" value="Unassembled WGS sequence"/>
</dbReference>
<protein>
    <recommendedName>
        <fullName evidence="1">Anticodon-binding domain-containing protein</fullName>
    </recommendedName>
</protein>
<proteinExistence type="predicted"/>
<dbReference type="InterPro" id="IPR027031">
    <property type="entry name" value="Gly-tRNA_synthase/POLG2"/>
</dbReference>
<feature type="domain" description="Anticodon-binding" evidence="1">
    <location>
        <begin position="140"/>
        <end position="220"/>
    </location>
</feature>
<dbReference type="PANTHER" id="PTHR10745">
    <property type="entry name" value="GLYCYL-TRNA SYNTHETASE/DNA POLYMERASE SUBUNIT GAMMA-2"/>
    <property type="match status" value="1"/>
</dbReference>
<sequence length="245" mass="26942">MLFTGSDLKVKESLHGGSIKKDVWEATLDKKLVGPRFKKDAKIVQESVGALDQSKLQMLVEELDNQGVVTVEISTPLADGATSVALSRDLLTIKKGTRVQTTREYTPNVIEPSFGIGRILYSLLEHVYWNRPQDAARAPQFNPIINKLSARLRKLGISNNVDSSGASIGKRYARNDELGTPLCITVDFDTVADGSLTLRDRDSTSQVRGSEDDVIMAVKDMVDGTQAWDDVAQRLPRVEVCLGVR</sequence>
<dbReference type="Pfam" id="PF03129">
    <property type="entry name" value="HGTP_anticodon"/>
    <property type="match status" value="1"/>
</dbReference>
<dbReference type="PANTHER" id="PTHR10745:SF0">
    <property type="entry name" value="GLYCINE--TRNA LIGASE"/>
    <property type="match status" value="1"/>
</dbReference>
<dbReference type="SUPFAM" id="SSF52954">
    <property type="entry name" value="Class II aaRS ABD-related"/>
    <property type="match status" value="1"/>
</dbReference>
<accession>A0ABR1P742</accession>
<dbReference type="InterPro" id="IPR004154">
    <property type="entry name" value="Anticodon-bd"/>
</dbReference>
<comment type="caution">
    <text evidence="2">The sequence shown here is derived from an EMBL/GenBank/DDBJ whole genome shotgun (WGS) entry which is preliminary data.</text>
</comment>